<dbReference type="Pfam" id="PF08805">
    <property type="entry name" value="PilS"/>
    <property type="match status" value="1"/>
</dbReference>
<feature type="transmembrane region" description="Helical" evidence="1">
    <location>
        <begin position="53"/>
        <end position="76"/>
    </location>
</feature>
<reference evidence="3 4" key="1">
    <citation type="journal article" date="2018" name="Aquat. Microb. Ecol.">
        <title>Gammaproteobacterial methanotrophs dominate.</title>
        <authorList>
            <person name="Rissanen A.J."/>
            <person name="Saarenheimo J."/>
            <person name="Tiirola M."/>
            <person name="Peura S."/>
            <person name="Aalto S.L."/>
            <person name="Karvinen A."/>
            <person name="Nykanen H."/>
        </authorList>
    </citation>
    <scope>NUCLEOTIDE SEQUENCE [LARGE SCALE GENOMIC DNA]</scope>
    <source>
        <strain evidence="3">AMbin10</strain>
    </source>
</reference>
<evidence type="ECO:0000313" key="4">
    <source>
        <dbReference type="Proteomes" id="UP000249396"/>
    </source>
</evidence>
<dbReference type="Proteomes" id="UP000249396">
    <property type="component" value="Unassembled WGS sequence"/>
</dbReference>
<protein>
    <recommendedName>
        <fullName evidence="2">Type 4 secretion system PilS N-terminal domain-containing protein</fullName>
    </recommendedName>
</protein>
<sequence length="213" mass="22084">MSQAAKTIRPTHLVRQTVDLPITIRSHPNMKRKPLKPTQAAPHKQSGFTLIELSIVIAIGLLLILAGLAFGPALMLSSRVSSETQNIGMLISSTRNLYQGRYANLTTAKIIQYNLAPTALVNGTALAGNWGTITLTPGALTGAAANTALQVTLANIPQPACIQLAPALLGTADELDVGGSSNLKSANTPNPARDTVTDACGTGGAVSIVIRAM</sequence>
<dbReference type="Pfam" id="PF07963">
    <property type="entry name" value="N_methyl"/>
    <property type="match status" value="1"/>
</dbReference>
<comment type="caution">
    <text evidence="3">The sequence shown here is derived from an EMBL/GenBank/DDBJ whole genome shotgun (WGS) entry which is preliminary data.</text>
</comment>
<name>A0A2W4QS98_9GAMM</name>
<dbReference type="InterPro" id="IPR014911">
    <property type="entry name" value="PilS_N"/>
</dbReference>
<proteinExistence type="predicted"/>
<gene>
    <name evidence="3" type="ORF">DM484_19900</name>
</gene>
<keyword evidence="1" id="KW-0472">Membrane</keyword>
<evidence type="ECO:0000256" key="1">
    <source>
        <dbReference type="SAM" id="Phobius"/>
    </source>
</evidence>
<accession>A0A2W4QS98</accession>
<organism evidence="3 4">
    <name type="scientific">Candidatus Methylumidiphilus alinenensis</name>
    <dbReference type="NCBI Taxonomy" id="2202197"/>
    <lineage>
        <taxon>Bacteria</taxon>
        <taxon>Pseudomonadati</taxon>
        <taxon>Pseudomonadota</taxon>
        <taxon>Gammaproteobacteria</taxon>
        <taxon>Methylococcales</taxon>
        <taxon>Candidatus Methylumidiphilus</taxon>
    </lineage>
</organism>
<dbReference type="PROSITE" id="PS00409">
    <property type="entry name" value="PROKAR_NTER_METHYL"/>
    <property type="match status" value="1"/>
</dbReference>
<keyword evidence="1" id="KW-1133">Transmembrane helix</keyword>
<dbReference type="AlphaFoldDB" id="A0A2W4QS98"/>
<evidence type="ECO:0000313" key="3">
    <source>
        <dbReference type="EMBL" id="PZN74991.1"/>
    </source>
</evidence>
<evidence type="ECO:0000259" key="2">
    <source>
        <dbReference type="Pfam" id="PF08805"/>
    </source>
</evidence>
<dbReference type="InterPro" id="IPR012902">
    <property type="entry name" value="N_methyl_site"/>
</dbReference>
<feature type="domain" description="Type 4 secretion system PilS N-terminal" evidence="2">
    <location>
        <begin position="78"/>
        <end position="210"/>
    </location>
</feature>
<dbReference type="NCBIfam" id="TIGR02532">
    <property type="entry name" value="IV_pilin_GFxxxE"/>
    <property type="match status" value="1"/>
</dbReference>
<dbReference type="EMBL" id="QJPH01000406">
    <property type="protein sequence ID" value="PZN74991.1"/>
    <property type="molecule type" value="Genomic_DNA"/>
</dbReference>
<dbReference type="InterPro" id="IPR045584">
    <property type="entry name" value="Pilin-like"/>
</dbReference>
<dbReference type="Gene3D" id="3.30.1690.10">
    <property type="entry name" value="TcpA-like pilin"/>
    <property type="match status" value="1"/>
</dbReference>
<keyword evidence="1" id="KW-0812">Transmembrane</keyword>
<dbReference type="SUPFAM" id="SSF54523">
    <property type="entry name" value="Pili subunits"/>
    <property type="match status" value="1"/>
</dbReference>